<organism evidence="8 9">
    <name type="scientific">Anaeromyxobacter paludicola</name>
    <dbReference type="NCBI Taxonomy" id="2918171"/>
    <lineage>
        <taxon>Bacteria</taxon>
        <taxon>Pseudomonadati</taxon>
        <taxon>Myxococcota</taxon>
        <taxon>Myxococcia</taxon>
        <taxon>Myxococcales</taxon>
        <taxon>Cystobacterineae</taxon>
        <taxon>Anaeromyxobacteraceae</taxon>
        <taxon>Anaeromyxobacter</taxon>
    </lineage>
</organism>
<keyword evidence="3" id="KW-0378">Hydrolase</keyword>
<evidence type="ECO:0000256" key="2">
    <source>
        <dbReference type="ARBA" id="ARBA00022723"/>
    </source>
</evidence>
<protein>
    <recommendedName>
        <fullName evidence="7">Peptidase M10 metallopeptidase domain-containing protein</fullName>
    </recommendedName>
</protein>
<dbReference type="PRINTS" id="PR00138">
    <property type="entry name" value="MATRIXIN"/>
</dbReference>
<dbReference type="NCBIfam" id="TIGR03382">
    <property type="entry name" value="GC_trans_RRR"/>
    <property type="match status" value="1"/>
</dbReference>
<dbReference type="Proteomes" id="UP001162734">
    <property type="component" value="Chromosome"/>
</dbReference>
<reference evidence="9" key="1">
    <citation type="journal article" date="2022" name="Int. J. Syst. Evol. Microbiol.">
        <title>Anaeromyxobacter oryzae sp. nov., Anaeromyxobacter diazotrophicus sp. nov. and Anaeromyxobacter paludicola sp. nov., isolated from paddy soils.</title>
        <authorList>
            <person name="Itoh H."/>
            <person name="Xu Z."/>
            <person name="Mise K."/>
            <person name="Masuda Y."/>
            <person name="Ushijima N."/>
            <person name="Hayakawa C."/>
            <person name="Shiratori Y."/>
            <person name="Senoo K."/>
        </authorList>
    </citation>
    <scope>NUCLEOTIDE SEQUENCE [LARGE SCALE GENOMIC DNA]</scope>
    <source>
        <strain evidence="9">Red630</strain>
    </source>
</reference>
<dbReference type="InterPro" id="IPR021190">
    <property type="entry name" value="Pept_M10A"/>
</dbReference>
<dbReference type="InterPro" id="IPR024079">
    <property type="entry name" value="MetalloPept_cat_dom_sf"/>
</dbReference>
<proteinExistence type="predicted"/>
<dbReference type="RefSeq" id="WP_248343581.1">
    <property type="nucleotide sequence ID" value="NZ_AP025592.1"/>
</dbReference>
<sequence length="387" mass="38875">MTARALLAALVALALAPAARGAEPASLGAVRAAMPAWGQATRLGASSPCTSAGIVDGGDSASLETGFFQGEPGAPANANLIVWRDRLCSAVVPSNDACHQADSCSSGTYCQSCASKYGCWDDSRSTKIIALTTVTYSTGTGEIFDADMELYGWNGASGSLSSPTNPGGNLDGWYFTCQDAPGGTGVIPAACAPGDPSPAATCVCTDYGQANCLFIDVQNTVTHELGHVLGLDHPPLAGATMSATATPGETSKRVLAASDVAGICTAYPASYTPSDACVKTGTAGSAGAPDGNWKRTTSASTGCALWWRNPQVTMTLNRYGAGPSCGDPAQPAPAQTGQGTKSSGGCATTGSPTTLAALLLGALALRLSRRRAAARVIVSSTRSPGPL</sequence>
<evidence type="ECO:0000313" key="9">
    <source>
        <dbReference type="Proteomes" id="UP001162734"/>
    </source>
</evidence>
<evidence type="ECO:0000256" key="3">
    <source>
        <dbReference type="ARBA" id="ARBA00022801"/>
    </source>
</evidence>
<keyword evidence="2" id="KW-0479">Metal-binding</keyword>
<keyword evidence="4" id="KW-0862">Zinc</keyword>
<name>A0ABM7X5E3_9BACT</name>
<feature type="signal peptide" evidence="6">
    <location>
        <begin position="1"/>
        <end position="21"/>
    </location>
</feature>
<dbReference type="InterPro" id="IPR001818">
    <property type="entry name" value="Pept_M10_metallopeptidase"/>
</dbReference>
<gene>
    <name evidence="8" type="ORF">AMPC_01140</name>
</gene>
<evidence type="ECO:0000313" key="8">
    <source>
        <dbReference type="EMBL" id="BDG07001.1"/>
    </source>
</evidence>
<keyword evidence="6" id="KW-0732">Signal</keyword>
<evidence type="ECO:0000256" key="6">
    <source>
        <dbReference type="SAM" id="SignalP"/>
    </source>
</evidence>
<dbReference type="SUPFAM" id="SSF55486">
    <property type="entry name" value="Metalloproteases ('zincins'), catalytic domain"/>
    <property type="match status" value="1"/>
</dbReference>
<keyword evidence="1" id="KW-0645">Protease</keyword>
<accession>A0ABM7X5E3</accession>
<dbReference type="Pfam" id="PF00413">
    <property type="entry name" value="Peptidase_M10"/>
    <property type="match status" value="1"/>
</dbReference>
<dbReference type="Gene3D" id="3.40.390.10">
    <property type="entry name" value="Collagenase (Catalytic Domain)"/>
    <property type="match status" value="1"/>
</dbReference>
<feature type="chain" id="PRO_5046728219" description="Peptidase M10 metallopeptidase domain-containing protein" evidence="6">
    <location>
        <begin position="22"/>
        <end position="387"/>
    </location>
</feature>
<evidence type="ECO:0000256" key="5">
    <source>
        <dbReference type="SAM" id="MobiDB-lite"/>
    </source>
</evidence>
<feature type="region of interest" description="Disordered" evidence="5">
    <location>
        <begin position="325"/>
        <end position="347"/>
    </location>
</feature>
<keyword evidence="9" id="KW-1185">Reference proteome</keyword>
<dbReference type="InterPro" id="IPR017756">
    <property type="entry name" value="TM_Gly-Cys-Arg_CS"/>
</dbReference>
<evidence type="ECO:0000256" key="1">
    <source>
        <dbReference type="ARBA" id="ARBA00022670"/>
    </source>
</evidence>
<feature type="compositionally biased region" description="Polar residues" evidence="5">
    <location>
        <begin position="333"/>
        <end position="347"/>
    </location>
</feature>
<evidence type="ECO:0000256" key="4">
    <source>
        <dbReference type="ARBA" id="ARBA00022833"/>
    </source>
</evidence>
<evidence type="ECO:0000259" key="7">
    <source>
        <dbReference type="Pfam" id="PF00413"/>
    </source>
</evidence>
<feature type="domain" description="Peptidase M10 metallopeptidase" evidence="7">
    <location>
        <begin position="215"/>
        <end position="267"/>
    </location>
</feature>
<dbReference type="EMBL" id="AP025592">
    <property type="protein sequence ID" value="BDG07001.1"/>
    <property type="molecule type" value="Genomic_DNA"/>
</dbReference>